<comment type="similarity">
    <text evidence="11">Belongs to the ligand-gated ion channel (TC 1.A.9) family.</text>
</comment>
<keyword evidence="10 11" id="KW-0407">Ion channel</keyword>
<name>Q95QT7_CAEEL</name>
<evidence type="ECO:0000256" key="8">
    <source>
        <dbReference type="ARBA" id="ARBA00023065"/>
    </source>
</evidence>
<dbReference type="PRINTS" id="PR00252">
    <property type="entry name" value="NRIONCHANNEL"/>
</dbReference>
<evidence type="ECO:0000259" key="12">
    <source>
        <dbReference type="Pfam" id="PF02931"/>
    </source>
</evidence>
<dbReference type="InterPro" id="IPR006201">
    <property type="entry name" value="Neur_channel"/>
</dbReference>
<dbReference type="HOGENOM" id="CLU_010920_1_4_1"/>
<dbReference type="AGR" id="WB:WBGene00001594"/>
<dbReference type="OrthoDB" id="442503at2759"/>
<dbReference type="InterPro" id="IPR006202">
    <property type="entry name" value="Neur_chan_lig-bd"/>
</dbReference>
<dbReference type="InterPro" id="IPR044721">
    <property type="entry name" value="GluCl_TM"/>
</dbReference>
<dbReference type="InterPro" id="IPR036734">
    <property type="entry name" value="Neur_chan_lig-bd_sf"/>
</dbReference>
<evidence type="ECO:0000259" key="13">
    <source>
        <dbReference type="Pfam" id="PF02932"/>
    </source>
</evidence>
<dbReference type="PeptideAtlas" id="Q95QT7"/>
<dbReference type="CDD" id="cd18993">
    <property type="entry name" value="LGIC_ECD_GluCl"/>
    <property type="match status" value="1"/>
</dbReference>
<dbReference type="PANTHER" id="PTHR18945">
    <property type="entry name" value="NEUROTRANSMITTER GATED ION CHANNEL"/>
    <property type="match status" value="1"/>
</dbReference>
<dbReference type="InterPro" id="IPR006029">
    <property type="entry name" value="Neurotrans-gated_channel_TM"/>
</dbReference>
<dbReference type="PhylomeDB" id="Q95QT7"/>
<evidence type="ECO:0000256" key="4">
    <source>
        <dbReference type="ARBA" id="ARBA00022475"/>
    </source>
</evidence>
<dbReference type="SMR" id="Q95QT7"/>
<dbReference type="SUPFAM" id="SSF63712">
    <property type="entry name" value="Nicotinic receptor ligand binding domain-like"/>
    <property type="match status" value="1"/>
</dbReference>
<dbReference type="InterPro" id="IPR038050">
    <property type="entry name" value="Neuro_actylchol_rec"/>
</dbReference>
<dbReference type="InParanoid" id="Q95QT7"/>
<dbReference type="Pfam" id="PF02931">
    <property type="entry name" value="Neur_chan_LBD"/>
    <property type="match status" value="1"/>
</dbReference>
<evidence type="ECO:0000313" key="15">
    <source>
        <dbReference type="Proteomes" id="UP000001940"/>
    </source>
</evidence>
<evidence type="ECO:0000313" key="16">
    <source>
        <dbReference type="WormBase" id="C27H5.8"/>
    </source>
</evidence>
<gene>
    <name evidence="14 16" type="primary">glc-4</name>
    <name evidence="16" type="ORF">C27H5.8</name>
    <name evidence="14" type="ORF">CELE_C27H5.8</name>
</gene>
<comment type="subcellular location">
    <subcellularLocation>
        <location evidence="2">Cell membrane</location>
    </subcellularLocation>
    <subcellularLocation>
        <location evidence="1">Membrane</location>
        <topology evidence="1">Multi-pass membrane protein</topology>
    </subcellularLocation>
</comment>
<feature type="transmembrane region" description="Helical" evidence="11">
    <location>
        <begin position="470"/>
        <end position="490"/>
    </location>
</feature>
<dbReference type="SUPFAM" id="SSF90112">
    <property type="entry name" value="Neurotransmitter-gated ion-channel transmembrane pore"/>
    <property type="match status" value="1"/>
</dbReference>
<keyword evidence="8 11" id="KW-0406">Ion transport</keyword>
<keyword evidence="15" id="KW-1185">Reference proteome</keyword>
<dbReference type="Bgee" id="WBGene00001594">
    <property type="expression patterns" value="Expressed in larva and 3 other cell types or tissues"/>
</dbReference>
<dbReference type="InterPro" id="IPR006028">
    <property type="entry name" value="GABAA/Glycine_rcpt"/>
</dbReference>
<dbReference type="GO" id="GO:0005231">
    <property type="term" value="F:excitatory extracellular ligand-gated monoatomic ion channel activity"/>
    <property type="evidence" value="ECO:0000318"/>
    <property type="project" value="GO_Central"/>
</dbReference>
<keyword evidence="5 11" id="KW-0812">Transmembrane</keyword>
<dbReference type="UCSC" id="C27H5.8">
    <property type="organism name" value="c. elegans"/>
</dbReference>
<dbReference type="AlphaFoldDB" id="Q95QT7"/>
<dbReference type="Gene3D" id="2.70.170.10">
    <property type="entry name" value="Neurotransmitter-gated ion-channel ligand-binding domain"/>
    <property type="match status" value="1"/>
</dbReference>
<evidence type="ECO:0000256" key="11">
    <source>
        <dbReference type="RuleBase" id="RU000687"/>
    </source>
</evidence>
<dbReference type="Proteomes" id="UP000001940">
    <property type="component" value="Chromosome II"/>
</dbReference>
<dbReference type="TCDB" id="1.A.9.4.4">
    <property type="family name" value="the neurotransmitter receptor, cys loop, ligand-gated ion channel (lic) family"/>
</dbReference>
<dbReference type="FunCoup" id="Q95QT7">
    <property type="interactions" value="80"/>
</dbReference>
<dbReference type="GO" id="GO:0004888">
    <property type="term" value="F:transmembrane signaling receptor activity"/>
    <property type="evidence" value="ECO:0007669"/>
    <property type="project" value="InterPro"/>
</dbReference>
<sequence length="500" mass="57905">MKAQLYVSVLLALLVSSTAKKSKTKSCKRTAFSRHTTNYQAWREQMTVCDLLQDYDAAVRPSGRTPYNDTRGAVMVTTSLNIRSISAVSEKNMEFVAQFRFRQEWYDDRLRFIEHQGLLSSDYRNFEFIHVARDQSLWIPDTFFQNEKNGWYHMLNQENRFLKIRSDGKLIYDRRLTLHLACSMHLSRYPMDHQNCEIAFASYAYTTADIEYIWDVPAIQIHEGANGALPNFEIASFKNASCTSKTNTGTYSCLKVEIRLNRVFSFFLLQLYIPSSMLVGVAWVSYWIDWKSTAARVPLAIVTLLTMITTSHAINSNLPPVSYAKSIDIWVGACVVFIFFSLIEYAVVNYVGILDEHRQMKKAACNRSRLSNVIENDNFGESLQSLTFSPQEKKRLIRRRPKKNMEMQEGDFEAIEMVDRGPPRSAGLMEEGWTFHDTTDLVYIGQRKRVELVRWCSVLSSRGRAERIDIIARIIFPLAFILFNFAYWSIYLEEEDPDES</sequence>
<reference evidence="14 15" key="1">
    <citation type="journal article" date="1998" name="Science">
        <title>Genome sequence of the nematode C. elegans: a platform for investigating biology.</title>
        <authorList>
            <consortium name="The C. elegans sequencing consortium"/>
            <person name="Sulson J.E."/>
            <person name="Waterston R."/>
        </authorList>
    </citation>
    <scope>NUCLEOTIDE SEQUENCE [LARGE SCALE GENOMIC DNA]</scope>
    <source>
        <strain evidence="14 15">Bristol N2</strain>
    </source>
</reference>
<dbReference type="Gene3D" id="1.20.58.390">
    <property type="entry name" value="Neurotransmitter-gated ion-channel transmembrane domain"/>
    <property type="match status" value="1"/>
</dbReference>
<dbReference type="PaxDb" id="6239-C27H5.8"/>
<dbReference type="eggNOG" id="KOG3644">
    <property type="taxonomic scope" value="Eukaryota"/>
</dbReference>
<dbReference type="InterPro" id="IPR036719">
    <property type="entry name" value="Neuro-gated_channel_TM_sf"/>
</dbReference>
<dbReference type="GO" id="GO:0098794">
    <property type="term" value="C:postsynapse"/>
    <property type="evidence" value="ECO:0007669"/>
    <property type="project" value="GOC"/>
</dbReference>
<dbReference type="CDD" id="cd19062">
    <property type="entry name" value="LGIC_TM_GluCl"/>
    <property type="match status" value="1"/>
</dbReference>
<dbReference type="FunFam" id="1.20.58.390:FF:000082">
    <property type="entry name" value="Glutamate-gated ChLoride channel"/>
    <property type="match status" value="1"/>
</dbReference>
<feature type="domain" description="Neurotransmitter-gated ion-channel ligand-binding" evidence="12">
    <location>
        <begin position="48"/>
        <end position="262"/>
    </location>
</feature>
<dbReference type="Pfam" id="PF02932">
    <property type="entry name" value="Neur_chan_memb"/>
    <property type="match status" value="1"/>
</dbReference>
<evidence type="ECO:0000256" key="10">
    <source>
        <dbReference type="ARBA" id="ARBA00023303"/>
    </source>
</evidence>
<keyword evidence="6 11" id="KW-0732">Signal</keyword>
<feature type="chain" id="PRO_5022250832" evidence="11">
    <location>
        <begin position="20"/>
        <end position="500"/>
    </location>
</feature>
<feature type="transmembrane region" description="Helical" evidence="11">
    <location>
        <begin position="263"/>
        <end position="288"/>
    </location>
</feature>
<dbReference type="FunFam" id="2.70.170.10:FF:000066">
    <property type="entry name" value="Glutamate-gated ChLoride channel"/>
    <property type="match status" value="1"/>
</dbReference>
<dbReference type="NCBIfam" id="TIGR00860">
    <property type="entry name" value="LIC"/>
    <property type="match status" value="1"/>
</dbReference>
<accession>Q95QT7</accession>
<feature type="transmembrane region" description="Helical" evidence="11">
    <location>
        <begin position="295"/>
        <end position="314"/>
    </location>
</feature>
<feature type="transmembrane region" description="Helical" evidence="11">
    <location>
        <begin position="329"/>
        <end position="352"/>
    </location>
</feature>
<dbReference type="PRINTS" id="PR00253">
    <property type="entry name" value="GABAARECEPTR"/>
</dbReference>
<dbReference type="GO" id="GO:0005886">
    <property type="term" value="C:plasma membrane"/>
    <property type="evidence" value="ECO:0007669"/>
    <property type="project" value="UniProtKB-SubCell"/>
</dbReference>
<dbReference type="RefSeq" id="NP_495489.2">
    <property type="nucleotide sequence ID" value="NM_063088.4"/>
</dbReference>
<dbReference type="EMBL" id="BX284602">
    <property type="protein sequence ID" value="CCD65896.1"/>
    <property type="molecule type" value="Genomic_DNA"/>
</dbReference>
<evidence type="ECO:0000256" key="3">
    <source>
        <dbReference type="ARBA" id="ARBA00022448"/>
    </source>
</evidence>
<dbReference type="WormBase" id="C27H5.8">
    <property type="protein sequence ID" value="CE32152"/>
    <property type="gene ID" value="WBGene00001594"/>
    <property type="gene designation" value="glc-4"/>
</dbReference>
<dbReference type="PROSITE" id="PS00236">
    <property type="entry name" value="NEUROTR_ION_CHANNEL"/>
    <property type="match status" value="1"/>
</dbReference>
<evidence type="ECO:0000256" key="7">
    <source>
        <dbReference type="ARBA" id="ARBA00022989"/>
    </source>
</evidence>
<evidence type="ECO:0000256" key="6">
    <source>
        <dbReference type="ARBA" id="ARBA00022729"/>
    </source>
</evidence>
<keyword evidence="4" id="KW-1003">Cell membrane</keyword>
<evidence type="ECO:0000256" key="5">
    <source>
        <dbReference type="ARBA" id="ARBA00022692"/>
    </source>
</evidence>
<dbReference type="KEGG" id="cel:CELE_C27H5.8"/>
<evidence type="ECO:0000256" key="9">
    <source>
        <dbReference type="ARBA" id="ARBA00023136"/>
    </source>
</evidence>
<feature type="signal peptide" evidence="11">
    <location>
        <begin position="1"/>
        <end position="19"/>
    </location>
</feature>
<protein>
    <submittedName>
        <fullName evidence="14">Glutamate-gated ChLoride channel</fullName>
    </submittedName>
</protein>
<keyword evidence="9 11" id="KW-0472">Membrane</keyword>
<dbReference type="GeneID" id="182971"/>
<dbReference type="Reactome" id="R-CEL-112314">
    <property type="pathway name" value="Neurotransmitter receptors and postsynaptic signal transmission"/>
</dbReference>
<dbReference type="CTD" id="182971"/>
<proteinExistence type="inferred from homology"/>
<dbReference type="STRING" id="6239.C27H5.8.1"/>
<evidence type="ECO:0000256" key="1">
    <source>
        <dbReference type="ARBA" id="ARBA00004141"/>
    </source>
</evidence>
<evidence type="ECO:0000256" key="2">
    <source>
        <dbReference type="ARBA" id="ARBA00004236"/>
    </source>
</evidence>
<keyword evidence="3 11" id="KW-0813">Transport</keyword>
<dbReference type="OMA" id="FAYWSIY"/>
<keyword evidence="7 11" id="KW-1133">Transmembrane helix</keyword>
<organism evidence="14 15">
    <name type="scientific">Caenorhabditis elegans</name>
    <dbReference type="NCBI Taxonomy" id="6239"/>
    <lineage>
        <taxon>Eukaryota</taxon>
        <taxon>Metazoa</taxon>
        <taxon>Ecdysozoa</taxon>
        <taxon>Nematoda</taxon>
        <taxon>Chromadorea</taxon>
        <taxon>Rhabditida</taxon>
        <taxon>Rhabditina</taxon>
        <taxon>Rhabditomorpha</taxon>
        <taxon>Rhabditoidea</taxon>
        <taxon>Rhabditidae</taxon>
        <taxon>Peloderinae</taxon>
        <taxon>Caenorhabditis</taxon>
    </lineage>
</organism>
<dbReference type="GO" id="GO:1902476">
    <property type="term" value="P:chloride transmembrane transport"/>
    <property type="evidence" value="ECO:0000318"/>
    <property type="project" value="GO_Central"/>
</dbReference>
<evidence type="ECO:0000313" key="14">
    <source>
        <dbReference type="EMBL" id="CCD65896.1"/>
    </source>
</evidence>
<dbReference type="InterPro" id="IPR018000">
    <property type="entry name" value="Neurotransmitter_ion_chnl_CS"/>
</dbReference>
<feature type="domain" description="Neurotransmitter-gated ion-channel transmembrane" evidence="13">
    <location>
        <begin position="271"/>
        <end position="488"/>
    </location>
</feature>